<protein>
    <submittedName>
        <fullName evidence="1">Uncharacterized protein</fullName>
    </submittedName>
</protein>
<evidence type="ECO:0000313" key="1">
    <source>
        <dbReference type="EMBL" id="MBX73996.1"/>
    </source>
</evidence>
<proteinExistence type="predicted"/>
<organism evidence="1">
    <name type="scientific">Rhizophora mucronata</name>
    <name type="common">Asiatic mangrove</name>
    <dbReference type="NCBI Taxonomy" id="61149"/>
    <lineage>
        <taxon>Eukaryota</taxon>
        <taxon>Viridiplantae</taxon>
        <taxon>Streptophyta</taxon>
        <taxon>Embryophyta</taxon>
        <taxon>Tracheophyta</taxon>
        <taxon>Spermatophyta</taxon>
        <taxon>Magnoliopsida</taxon>
        <taxon>eudicotyledons</taxon>
        <taxon>Gunneridae</taxon>
        <taxon>Pentapetalae</taxon>
        <taxon>rosids</taxon>
        <taxon>fabids</taxon>
        <taxon>Malpighiales</taxon>
        <taxon>Rhizophoraceae</taxon>
        <taxon>Rhizophora</taxon>
    </lineage>
</organism>
<dbReference type="EMBL" id="GGEC01093512">
    <property type="protein sequence ID" value="MBX73996.1"/>
    <property type="molecule type" value="Transcribed_RNA"/>
</dbReference>
<accession>A0A2P2R400</accession>
<dbReference type="AlphaFoldDB" id="A0A2P2R400"/>
<sequence>MLSCKIRSFMYWAVVCWLG</sequence>
<reference evidence="1" key="1">
    <citation type="submission" date="2018-02" db="EMBL/GenBank/DDBJ databases">
        <title>Rhizophora mucronata_Transcriptome.</title>
        <authorList>
            <person name="Meera S.P."/>
            <person name="Sreeshan A."/>
            <person name="Augustine A."/>
        </authorList>
    </citation>
    <scope>NUCLEOTIDE SEQUENCE</scope>
    <source>
        <tissue evidence="1">Leaf</tissue>
    </source>
</reference>
<name>A0A2P2R400_RHIMU</name>